<dbReference type="PATRIC" id="fig|702453.3.peg.1712"/>
<dbReference type="EMBL" id="ADXJ01000744">
    <property type="protein sequence ID" value="EFR99798.1"/>
    <property type="molecule type" value="Genomic_DNA"/>
</dbReference>
<dbReference type="HOGENOM" id="CLU_219108_0_0_9"/>
<comment type="caution">
    <text evidence="1">The sequence shown here is derived from an EMBL/GenBank/DDBJ whole genome shotgun (WGS) entry which is preliminary data.</text>
</comment>
<name>E3ZRF1_LISSE</name>
<proteinExistence type="predicted"/>
<organism evidence="1">
    <name type="scientific">Listeria seeligeri FSL N1-067</name>
    <dbReference type="NCBI Taxonomy" id="702453"/>
    <lineage>
        <taxon>Bacteria</taxon>
        <taxon>Bacillati</taxon>
        <taxon>Bacillota</taxon>
        <taxon>Bacilli</taxon>
        <taxon>Bacillales</taxon>
        <taxon>Listeriaceae</taxon>
        <taxon>Listeria</taxon>
    </lineage>
</organism>
<sequence length="39" mass="4876">MLVQAQFLFNHEMKKWSKVYFLTFRINKRVLFTFISFES</sequence>
<dbReference type="Proteomes" id="UP000004302">
    <property type="component" value="Chromosome"/>
</dbReference>
<reference evidence="1" key="1">
    <citation type="journal article" date="2010" name="Microbiol. Resour. Announc.">
        <title>Comparative genomics of the bacterial genus Listeria: Genome evolution is characterized by limited gene acquisition and limited gene loss.</title>
        <authorList>
            <person name="den Bakker H.C."/>
            <person name="Cummings C.A."/>
            <person name="Ferreira V."/>
            <person name="Vatta P."/>
            <person name="Orsi R.H."/>
            <person name="Degoricija L."/>
            <person name="Barker M."/>
            <person name="Petrauskene O."/>
            <person name="Furtado M.R."/>
            <person name="Wiedmann M."/>
        </authorList>
    </citation>
    <scope>NUCLEOTIDE SEQUENCE [LARGE SCALE GENOMIC DNA]</scope>
    <source>
        <strain evidence="1">FSL N1-067</strain>
    </source>
</reference>
<accession>E3ZRF1</accession>
<protein>
    <submittedName>
        <fullName evidence="1">Uncharacterized protein</fullName>
    </submittedName>
</protein>
<gene>
    <name evidence="1" type="ORF">NT03LS_2073</name>
</gene>
<evidence type="ECO:0000313" key="1">
    <source>
        <dbReference type="EMBL" id="EFR99798.1"/>
    </source>
</evidence>
<dbReference type="AlphaFoldDB" id="E3ZRF1"/>